<dbReference type="PANTHER" id="PTHR46388">
    <property type="entry name" value="NHL REPEAT-CONTAINING PROTEIN 2"/>
    <property type="match status" value="1"/>
</dbReference>
<proteinExistence type="predicted"/>
<keyword evidence="2" id="KW-1185">Reference proteome</keyword>
<name>A0AAV9EST5_ACOCL</name>
<dbReference type="FunFam" id="2.120.10.30:FF:000108">
    <property type="entry name" value="NHL domain-containing protein"/>
    <property type="match status" value="1"/>
</dbReference>
<dbReference type="SUPFAM" id="SSF63825">
    <property type="entry name" value="YWTD domain"/>
    <property type="match status" value="1"/>
</dbReference>
<sequence length="795" mass="89573">MHQRFRRLREIYRVLPPLQHTLSDVAGSMKGKPSNSRTSQLSRLWMNADGNGIDGRCQAPRFSTISSPRLDCLPQDDFLAFAKSVIGQPEGSHHCWLNRSDGGRDMFSDDGVYLVLMGVFLDDSVEFYDRMIMLENAKLLKQRYLSGNSVHSFGTQNQIMKTILEEYITFPVLCSDKNFSEMTDGVGYLAFKSFRSPPHYHKYNVELDTIAKVIQEFHVLQNGGAVTVHKSMKSGWYDLLQNWNLVKVQKSSRSAWCRTEDIKEPYVSSSFRNLLHFFPGFVSADEDDNRIFFSDTNHHRIIVTNGDGRILDCIGSSPGFEDGDFESAKLLRPTASFYDDAENCLYFVDSENHAIRRADMERRVLETTYPTCSEKGGGIGYWILDTFGMERQIDLKPGESSANSLSFPWHLIKSESNDLLVINRRFDTLWILNVSSGEVKEVYKGAHLAMFFIIYDVFSPIVLINPYPLAIGFSSIMEMCGQIIMEKVAPVKAFPEELKQRLDHRYSVNGFPYAGLVSSIASLQNSVVFCDTAGPVVLKRHNESKEVSLLRLSNFEVLGFPYWCACPLEGTSVRGAMNGAWRTDLLQQFSVMPGRCDIRLNVHIPEGTELVEPLKEGCIWRQARGSAAVVSGSEDMGSSAEKVGVAQQWFDELDSLAFSQSSIENDTKFQERNSQTNKTVHIDCAVNISPGTSEVVVSAVLYLKLAESESSTVNDEYSKTLERMLDLQKNKGIRNPEKEACLQIVAESFRDIGGLIFLKPLHLRIRLNVLDRPTTERSNEAISDQSSLEVNVSLD</sequence>
<dbReference type="AlphaFoldDB" id="A0AAV9EST5"/>
<dbReference type="EMBL" id="JAUJYO010000006">
    <property type="protein sequence ID" value="KAK1315218.1"/>
    <property type="molecule type" value="Genomic_DNA"/>
</dbReference>
<accession>A0AAV9EST5</accession>
<reference evidence="1" key="1">
    <citation type="journal article" date="2023" name="Nat. Commun.">
        <title>Diploid and tetraploid genomes of Acorus and the evolution of monocots.</title>
        <authorList>
            <person name="Ma L."/>
            <person name="Liu K.W."/>
            <person name="Li Z."/>
            <person name="Hsiao Y.Y."/>
            <person name="Qi Y."/>
            <person name="Fu T."/>
            <person name="Tang G.D."/>
            <person name="Zhang D."/>
            <person name="Sun W.H."/>
            <person name="Liu D.K."/>
            <person name="Li Y."/>
            <person name="Chen G.Z."/>
            <person name="Liu X.D."/>
            <person name="Liao X.Y."/>
            <person name="Jiang Y.T."/>
            <person name="Yu X."/>
            <person name="Hao Y."/>
            <person name="Huang J."/>
            <person name="Zhao X.W."/>
            <person name="Ke S."/>
            <person name="Chen Y.Y."/>
            <person name="Wu W.L."/>
            <person name="Hsu J.L."/>
            <person name="Lin Y.F."/>
            <person name="Huang M.D."/>
            <person name="Li C.Y."/>
            <person name="Huang L."/>
            <person name="Wang Z.W."/>
            <person name="Zhao X."/>
            <person name="Zhong W.Y."/>
            <person name="Peng D.H."/>
            <person name="Ahmad S."/>
            <person name="Lan S."/>
            <person name="Zhang J.S."/>
            <person name="Tsai W.C."/>
            <person name="Van de Peer Y."/>
            <person name="Liu Z.J."/>
        </authorList>
    </citation>
    <scope>NUCLEOTIDE SEQUENCE</scope>
    <source>
        <strain evidence="1">CP</strain>
    </source>
</reference>
<dbReference type="Proteomes" id="UP001180020">
    <property type="component" value="Unassembled WGS sequence"/>
</dbReference>
<gene>
    <name evidence="1" type="ORF">QJS10_CPA06g00023</name>
</gene>
<protein>
    <submittedName>
        <fullName evidence="1">Uncharacterized protein</fullName>
    </submittedName>
</protein>
<dbReference type="PANTHER" id="PTHR46388:SF3">
    <property type="entry name" value="DUF1618 DOMAIN-CONTAINING PROTEIN"/>
    <property type="match status" value="1"/>
</dbReference>
<organism evidence="1 2">
    <name type="scientific">Acorus calamus</name>
    <name type="common">Sweet flag</name>
    <dbReference type="NCBI Taxonomy" id="4465"/>
    <lineage>
        <taxon>Eukaryota</taxon>
        <taxon>Viridiplantae</taxon>
        <taxon>Streptophyta</taxon>
        <taxon>Embryophyta</taxon>
        <taxon>Tracheophyta</taxon>
        <taxon>Spermatophyta</taxon>
        <taxon>Magnoliopsida</taxon>
        <taxon>Liliopsida</taxon>
        <taxon>Acoraceae</taxon>
        <taxon>Acorus</taxon>
    </lineage>
</organism>
<evidence type="ECO:0000313" key="1">
    <source>
        <dbReference type="EMBL" id="KAK1315218.1"/>
    </source>
</evidence>
<dbReference type="Gene3D" id="2.120.10.30">
    <property type="entry name" value="TolB, C-terminal domain"/>
    <property type="match status" value="1"/>
</dbReference>
<evidence type="ECO:0000313" key="2">
    <source>
        <dbReference type="Proteomes" id="UP001180020"/>
    </source>
</evidence>
<comment type="caution">
    <text evidence="1">The sequence shown here is derived from an EMBL/GenBank/DDBJ whole genome shotgun (WGS) entry which is preliminary data.</text>
</comment>
<reference evidence="1" key="2">
    <citation type="submission" date="2023-06" db="EMBL/GenBank/DDBJ databases">
        <authorList>
            <person name="Ma L."/>
            <person name="Liu K.-W."/>
            <person name="Li Z."/>
            <person name="Hsiao Y.-Y."/>
            <person name="Qi Y."/>
            <person name="Fu T."/>
            <person name="Tang G."/>
            <person name="Zhang D."/>
            <person name="Sun W.-H."/>
            <person name="Liu D.-K."/>
            <person name="Li Y."/>
            <person name="Chen G.-Z."/>
            <person name="Liu X.-D."/>
            <person name="Liao X.-Y."/>
            <person name="Jiang Y.-T."/>
            <person name="Yu X."/>
            <person name="Hao Y."/>
            <person name="Huang J."/>
            <person name="Zhao X.-W."/>
            <person name="Ke S."/>
            <person name="Chen Y.-Y."/>
            <person name="Wu W.-L."/>
            <person name="Hsu J.-L."/>
            <person name="Lin Y.-F."/>
            <person name="Huang M.-D."/>
            <person name="Li C.-Y."/>
            <person name="Huang L."/>
            <person name="Wang Z.-W."/>
            <person name="Zhao X."/>
            <person name="Zhong W.-Y."/>
            <person name="Peng D.-H."/>
            <person name="Ahmad S."/>
            <person name="Lan S."/>
            <person name="Zhang J.-S."/>
            <person name="Tsai W.-C."/>
            <person name="Van De Peer Y."/>
            <person name="Liu Z.-J."/>
        </authorList>
    </citation>
    <scope>NUCLEOTIDE SEQUENCE</scope>
    <source>
        <strain evidence="1">CP</strain>
        <tissue evidence="1">Leaves</tissue>
    </source>
</reference>
<dbReference type="InterPro" id="IPR011042">
    <property type="entry name" value="6-blade_b-propeller_TolB-like"/>
</dbReference>